<dbReference type="InterPro" id="IPR008754">
    <property type="entry name" value="Peptidase_M43"/>
</dbReference>
<evidence type="ECO:0000313" key="15">
    <source>
        <dbReference type="Proteomes" id="UP000002669"/>
    </source>
</evidence>
<dbReference type="EMBL" id="DS989822">
    <property type="protein sequence ID" value="EFQ97351.1"/>
    <property type="molecule type" value="Genomic_DNA"/>
</dbReference>
<dbReference type="HOGENOM" id="CLU_048726_0_0_1"/>
<evidence type="ECO:0000256" key="5">
    <source>
        <dbReference type="ARBA" id="ARBA00022801"/>
    </source>
</evidence>
<feature type="compositionally biased region" description="Acidic residues" evidence="11">
    <location>
        <begin position="208"/>
        <end position="217"/>
    </location>
</feature>
<dbReference type="VEuPathDB" id="FungiDB:MGYG_00390"/>
<dbReference type="PANTHER" id="PTHR47466:SF1">
    <property type="entry name" value="METALLOPROTEASE MEP1 (AFU_ORTHOLOGUE AFUA_1G07730)-RELATED"/>
    <property type="match status" value="1"/>
</dbReference>
<feature type="chain" id="PRO_5003196730" evidence="12">
    <location>
        <begin position="19"/>
        <end position="284"/>
    </location>
</feature>
<dbReference type="InterPro" id="IPR024079">
    <property type="entry name" value="MetalloPept_cat_dom_sf"/>
</dbReference>
<name>E5QZI5_ARTGP</name>
<evidence type="ECO:0000256" key="10">
    <source>
        <dbReference type="ARBA" id="ARBA00024747"/>
    </source>
</evidence>
<evidence type="ECO:0000256" key="6">
    <source>
        <dbReference type="ARBA" id="ARBA00022833"/>
    </source>
</evidence>
<evidence type="ECO:0000256" key="8">
    <source>
        <dbReference type="ARBA" id="ARBA00023049"/>
    </source>
</evidence>
<evidence type="ECO:0000256" key="12">
    <source>
        <dbReference type="SAM" id="SignalP"/>
    </source>
</evidence>
<evidence type="ECO:0000259" key="13">
    <source>
        <dbReference type="Pfam" id="PF05572"/>
    </source>
</evidence>
<evidence type="ECO:0000256" key="9">
    <source>
        <dbReference type="ARBA" id="ARBA00023157"/>
    </source>
</evidence>
<keyword evidence="6" id="KW-0862">Zinc</keyword>
<dbReference type="Pfam" id="PF05572">
    <property type="entry name" value="Peptidase_M43"/>
    <property type="match status" value="1"/>
</dbReference>
<dbReference type="GO" id="GO:0008237">
    <property type="term" value="F:metallopeptidase activity"/>
    <property type="evidence" value="ECO:0007669"/>
    <property type="project" value="UniProtKB-KW"/>
</dbReference>
<dbReference type="Proteomes" id="UP000002669">
    <property type="component" value="Unassembled WGS sequence"/>
</dbReference>
<keyword evidence="2 14" id="KW-0645">Protease</keyword>
<dbReference type="RefSeq" id="XP_003176303.1">
    <property type="nucleotide sequence ID" value="XM_003176255.1"/>
</dbReference>
<comment type="function">
    <text evidence="10">Secreted metalloproteinase that allows assimilation of proteinaceous substrates. Plays a pivotal role as a pathogenicity determinant during infections and contributes to the ability of the pathogen to persist within the mammalian host.</text>
</comment>
<gene>
    <name evidence="14" type="ORF">MGYG_00390</name>
</gene>
<dbReference type="GO" id="GO:0046872">
    <property type="term" value="F:metal ion binding"/>
    <property type="evidence" value="ECO:0007669"/>
    <property type="project" value="UniProtKB-KW"/>
</dbReference>
<dbReference type="OMA" id="HTINTTW"/>
<feature type="region of interest" description="Disordered" evidence="11">
    <location>
        <begin position="206"/>
        <end position="235"/>
    </location>
</feature>
<comment type="similarity">
    <text evidence="1">Belongs to the peptidase M43B family.</text>
</comment>
<organism evidence="15">
    <name type="scientific">Arthroderma gypseum (strain ATCC MYA-4604 / CBS 118893)</name>
    <name type="common">Microsporum gypseum</name>
    <dbReference type="NCBI Taxonomy" id="535722"/>
    <lineage>
        <taxon>Eukaryota</taxon>
        <taxon>Fungi</taxon>
        <taxon>Dikarya</taxon>
        <taxon>Ascomycota</taxon>
        <taxon>Pezizomycotina</taxon>
        <taxon>Eurotiomycetes</taxon>
        <taxon>Eurotiomycetidae</taxon>
        <taxon>Onygenales</taxon>
        <taxon>Arthrodermataceae</taxon>
        <taxon>Nannizzia</taxon>
    </lineage>
</organism>
<dbReference type="eggNOG" id="ENOG502RYKG">
    <property type="taxonomic scope" value="Eukaryota"/>
</dbReference>
<keyword evidence="5" id="KW-0378">Hydrolase</keyword>
<reference evidence="15" key="1">
    <citation type="journal article" date="2012" name="MBio">
        <title>Comparative genome analysis of Trichophyton rubrum and related dermatophytes reveals candidate genes involved in infection.</title>
        <authorList>
            <person name="Martinez D.A."/>
            <person name="Oliver B.G."/>
            <person name="Graeser Y."/>
            <person name="Goldberg J.M."/>
            <person name="Li W."/>
            <person name="Martinez-Rossi N.M."/>
            <person name="Monod M."/>
            <person name="Shelest E."/>
            <person name="Barton R.C."/>
            <person name="Birch E."/>
            <person name="Brakhage A.A."/>
            <person name="Chen Z."/>
            <person name="Gurr S.J."/>
            <person name="Heiman D."/>
            <person name="Heitman J."/>
            <person name="Kosti I."/>
            <person name="Rossi A."/>
            <person name="Saif S."/>
            <person name="Samalova M."/>
            <person name="Saunders C.W."/>
            <person name="Shea T."/>
            <person name="Summerbell R.C."/>
            <person name="Xu J."/>
            <person name="Young S."/>
            <person name="Zeng Q."/>
            <person name="Birren B.W."/>
            <person name="Cuomo C.A."/>
            <person name="White T.C."/>
        </authorList>
    </citation>
    <scope>NUCLEOTIDE SEQUENCE [LARGE SCALE GENOMIC DNA]</scope>
    <source>
        <strain evidence="15">ATCC MYA-4604 / CBS 118893</strain>
    </source>
</reference>
<evidence type="ECO:0000313" key="14">
    <source>
        <dbReference type="EMBL" id="EFQ97351.1"/>
    </source>
</evidence>
<sequence length="284" mass="32103">MRFSVVLSVIAALRPVVATHGCGSSPHDSFDAEIGRLRREEGDSGHKDFHGSSTPHVTIDTYVHFVFGDGQGKLSNIYFERQIEVLNERFAPAGFSFRLLETTRTKNNEWVKQAYTDRSMVSALRQGDYATLNLFYITEYVDDIIGVCFLYPKEDPDKIDIVYDGCSIWTGTLPGTEEPELNMGMTTVHEVGHFLGLKHPFSNPEAGGCDEDADGIDDTPRQANATSGCPESKDTCPEYSGKDNIHNYMDYSDDSCMDTFTPGQIHRMHMIWQHWRRPQRMRSK</sequence>
<dbReference type="CDD" id="cd04275">
    <property type="entry name" value="ZnMc_pappalysin_like"/>
    <property type="match status" value="1"/>
</dbReference>
<dbReference type="PANTHER" id="PTHR47466">
    <property type="match status" value="1"/>
</dbReference>
<dbReference type="STRING" id="535722.E5QZI5"/>
<dbReference type="InParanoid" id="E5QZI5"/>
<evidence type="ECO:0000256" key="11">
    <source>
        <dbReference type="SAM" id="MobiDB-lite"/>
    </source>
</evidence>
<proteinExistence type="inferred from homology"/>
<dbReference type="Gene3D" id="3.40.390.10">
    <property type="entry name" value="Collagenase (Catalytic Domain)"/>
    <property type="match status" value="1"/>
</dbReference>
<keyword evidence="8 14" id="KW-0482">Metalloprotease</keyword>
<keyword evidence="15" id="KW-1185">Reference proteome</keyword>
<feature type="domain" description="Peptidase M43 pregnancy-associated plasma-A" evidence="13">
    <location>
        <begin position="180"/>
        <end position="270"/>
    </location>
</feature>
<keyword evidence="7" id="KW-0843">Virulence</keyword>
<dbReference type="OrthoDB" id="536211at2759"/>
<dbReference type="GeneID" id="10031620"/>
<evidence type="ECO:0000256" key="4">
    <source>
        <dbReference type="ARBA" id="ARBA00022729"/>
    </source>
</evidence>
<keyword evidence="9" id="KW-1015">Disulfide bond</keyword>
<evidence type="ECO:0000256" key="7">
    <source>
        <dbReference type="ARBA" id="ARBA00023026"/>
    </source>
</evidence>
<protein>
    <submittedName>
        <fullName evidence="14">Metalloprotease 1</fullName>
    </submittedName>
</protein>
<accession>E5QZI5</accession>
<evidence type="ECO:0000256" key="3">
    <source>
        <dbReference type="ARBA" id="ARBA00022723"/>
    </source>
</evidence>
<dbReference type="SUPFAM" id="SSF55486">
    <property type="entry name" value="Metalloproteases ('zincins'), catalytic domain"/>
    <property type="match status" value="1"/>
</dbReference>
<keyword evidence="3" id="KW-0479">Metal-binding</keyword>
<evidence type="ECO:0000256" key="1">
    <source>
        <dbReference type="ARBA" id="ARBA00008721"/>
    </source>
</evidence>
<feature type="signal peptide" evidence="12">
    <location>
        <begin position="1"/>
        <end position="18"/>
    </location>
</feature>
<keyword evidence="4 12" id="KW-0732">Signal</keyword>
<evidence type="ECO:0000256" key="2">
    <source>
        <dbReference type="ARBA" id="ARBA00022670"/>
    </source>
</evidence>
<dbReference type="GO" id="GO:0006508">
    <property type="term" value="P:proteolysis"/>
    <property type="evidence" value="ECO:0007669"/>
    <property type="project" value="UniProtKB-KW"/>
</dbReference>
<dbReference type="AlphaFoldDB" id="E5QZI5"/>